<feature type="transmembrane region" description="Helical" evidence="1">
    <location>
        <begin position="114"/>
        <end position="133"/>
    </location>
</feature>
<accession>A0A4U7AVU2</accession>
<keyword evidence="1" id="KW-0472">Membrane</keyword>
<keyword evidence="1" id="KW-1133">Transmembrane helix</keyword>
<proteinExistence type="predicted"/>
<comment type="caution">
    <text evidence="2">The sequence shown here is derived from an EMBL/GenBank/DDBJ whole genome shotgun (WGS) entry which is preliminary data.</text>
</comment>
<dbReference type="Proteomes" id="UP000308133">
    <property type="component" value="Unassembled WGS sequence"/>
</dbReference>
<organism evidence="2 3">
    <name type="scientific">Elsinoe australis</name>
    <dbReference type="NCBI Taxonomy" id="40998"/>
    <lineage>
        <taxon>Eukaryota</taxon>
        <taxon>Fungi</taxon>
        <taxon>Dikarya</taxon>
        <taxon>Ascomycota</taxon>
        <taxon>Pezizomycotina</taxon>
        <taxon>Dothideomycetes</taxon>
        <taxon>Dothideomycetidae</taxon>
        <taxon>Myriangiales</taxon>
        <taxon>Elsinoaceae</taxon>
        <taxon>Elsinoe</taxon>
    </lineage>
</organism>
<evidence type="ECO:0000313" key="3">
    <source>
        <dbReference type="Proteomes" id="UP000308133"/>
    </source>
</evidence>
<dbReference type="EMBL" id="PTQR01000068">
    <property type="protein sequence ID" value="TKX22279.1"/>
    <property type="molecule type" value="Genomic_DNA"/>
</dbReference>
<feature type="transmembrane region" description="Helical" evidence="1">
    <location>
        <begin position="375"/>
        <end position="400"/>
    </location>
</feature>
<reference evidence="2 3" key="1">
    <citation type="submission" date="2018-02" db="EMBL/GenBank/DDBJ databases">
        <title>Draft genome sequences of Elsinoe sp., causing black scab on jojoba.</title>
        <authorList>
            <person name="Stodart B."/>
            <person name="Jeffress S."/>
            <person name="Ash G."/>
            <person name="Arun Chinnappa K."/>
        </authorList>
    </citation>
    <scope>NUCLEOTIDE SEQUENCE [LARGE SCALE GENOMIC DNA]</scope>
    <source>
        <strain evidence="2 3">Hillstone_2</strain>
    </source>
</reference>
<protein>
    <submittedName>
        <fullName evidence="2">Uncharacterized protein</fullName>
    </submittedName>
</protein>
<sequence>MERQRHGSAFWPIMLTLILVFGVSLTTAQNDSDACFINQGETRPGGTFAYDAWMQQGQCVRAGSTSYEVCRNRLQNQLENFVDGLHQQEYSAAATVLALLPTIGAFVGTPSRELWPLLSIFPIAAVLVITMSFGGDLSGSTLDDYKGVLEKKGMKCVDWSGEHMPASLCEWQPDWWRNQRQGLHGFISAAFGTRTDRVVRQSKSNAGVSPFKFNMLIAGAIFILLGLLAAALAGIGIVEQGAVYATWCTSTWWMHLWYLVVTGVAMFDQWIQTPFTKRWTVYITSQDGSDISFETSDPNEEDAPSSSVLRHLTGLDTPNAFRNTIRAGSYPEPAAGKSRVTKVSAANVQSHTIVLDISVKVDEGRTPAWITALRLFSRAVSVTIYVFGTSIFAAVALLALPMSQMILILIMGAGVFSRALAAGLISLMREQGLGSVILVCTDSEVAADRLLVQALEFGSSDGDSGLTFEVDGQIWSEGKCFGRRSRWWRLILGILVRPVVVARSDDSTSRSITKGSGMVDVKTTS</sequence>
<name>A0A4U7AVU2_9PEZI</name>
<gene>
    <name evidence="2" type="ORF">C1H76_5569</name>
</gene>
<evidence type="ECO:0000313" key="2">
    <source>
        <dbReference type="EMBL" id="TKX22279.1"/>
    </source>
</evidence>
<evidence type="ECO:0000256" key="1">
    <source>
        <dbReference type="SAM" id="Phobius"/>
    </source>
</evidence>
<dbReference type="AlphaFoldDB" id="A0A4U7AVU2"/>
<feature type="transmembrane region" description="Helical" evidence="1">
    <location>
        <begin position="213"/>
        <end position="238"/>
    </location>
</feature>
<keyword evidence="1" id="KW-0812">Transmembrane</keyword>
<feature type="transmembrane region" description="Helical" evidence="1">
    <location>
        <begin position="406"/>
        <end position="427"/>
    </location>
</feature>
<feature type="transmembrane region" description="Helical" evidence="1">
    <location>
        <begin position="9"/>
        <end position="28"/>
    </location>
</feature>